<keyword evidence="2" id="KW-1185">Reference proteome</keyword>
<evidence type="ECO:0000313" key="2">
    <source>
        <dbReference type="Proteomes" id="UP000551616"/>
    </source>
</evidence>
<comment type="caution">
    <text evidence="1">The sequence shown here is derived from an EMBL/GenBank/DDBJ whole genome shotgun (WGS) entry which is preliminary data.</text>
</comment>
<reference evidence="1 2" key="1">
    <citation type="submission" date="2020-05" db="EMBL/GenBank/DDBJ databases">
        <title>Bremerella alba sp. nov., a novel planctomycete isolated from the surface of the macroalga Fucus spiralis.</title>
        <authorList>
            <person name="Godinho O."/>
            <person name="Botelho R."/>
            <person name="Albuquerque L."/>
            <person name="Wiegand S."/>
            <person name="Da Costa M.S."/>
            <person name="Lobo-Da-Cunha A."/>
            <person name="Jogler C."/>
            <person name="Lage O.M."/>
        </authorList>
    </citation>
    <scope>NUCLEOTIDE SEQUENCE [LARGE SCALE GENOMIC DNA]</scope>
    <source>
        <strain evidence="1 2">FF15</strain>
    </source>
</reference>
<organism evidence="1 2">
    <name type="scientific">Bremerella alba</name>
    <dbReference type="NCBI Taxonomy" id="980252"/>
    <lineage>
        <taxon>Bacteria</taxon>
        <taxon>Pseudomonadati</taxon>
        <taxon>Planctomycetota</taxon>
        <taxon>Planctomycetia</taxon>
        <taxon>Pirellulales</taxon>
        <taxon>Pirellulaceae</taxon>
        <taxon>Bremerella</taxon>
    </lineage>
</organism>
<dbReference type="AlphaFoldDB" id="A0A7V9A7W2"/>
<gene>
    <name evidence="1" type="ORF">HOV93_29720</name>
</gene>
<name>A0A7V9A7W2_9BACT</name>
<dbReference type="EMBL" id="JABRWO010000008">
    <property type="protein sequence ID" value="MBA2115787.1"/>
    <property type="molecule type" value="Genomic_DNA"/>
</dbReference>
<evidence type="ECO:0000313" key="1">
    <source>
        <dbReference type="EMBL" id="MBA2115787.1"/>
    </source>
</evidence>
<accession>A0A7V9A7W2</accession>
<protein>
    <submittedName>
        <fullName evidence="1">Uncharacterized protein</fullName>
    </submittedName>
</protein>
<proteinExistence type="predicted"/>
<sequence length="78" mass="8803">MDLNSGIPVTIRFRVPLASPFEAQNMNKRVPASHSQKAWKLQANRNDAGPRNIAGDIISEECEQWREAERTASKCDLH</sequence>
<dbReference type="Proteomes" id="UP000551616">
    <property type="component" value="Unassembled WGS sequence"/>
</dbReference>